<feature type="region of interest" description="Disordered" evidence="1">
    <location>
        <begin position="655"/>
        <end position="687"/>
    </location>
</feature>
<feature type="region of interest" description="Disordered" evidence="1">
    <location>
        <begin position="295"/>
        <end position="327"/>
    </location>
</feature>
<feature type="signal peptide" evidence="2">
    <location>
        <begin position="1"/>
        <end position="22"/>
    </location>
</feature>
<feature type="compositionally biased region" description="Basic and acidic residues" evidence="1">
    <location>
        <begin position="678"/>
        <end position="687"/>
    </location>
</feature>
<feature type="compositionally biased region" description="Polar residues" evidence="1">
    <location>
        <begin position="55"/>
        <end position="65"/>
    </location>
</feature>
<dbReference type="EMBL" id="JAQGDS010000003">
    <property type="protein sequence ID" value="KAJ6261687.1"/>
    <property type="molecule type" value="Genomic_DNA"/>
</dbReference>
<keyword evidence="2" id="KW-0732">Signal</keyword>
<feature type="region of interest" description="Disordered" evidence="1">
    <location>
        <begin position="110"/>
        <end position="196"/>
    </location>
</feature>
<reference evidence="3" key="1">
    <citation type="submission" date="2023-01" db="EMBL/GenBank/DDBJ databases">
        <title>The chitinases involved in constricting ring structure development in the nematode-trapping fungus Drechslerella dactyloides.</title>
        <authorList>
            <person name="Wang R."/>
            <person name="Zhang L."/>
            <person name="Tang P."/>
            <person name="Li S."/>
            <person name="Liang L."/>
        </authorList>
    </citation>
    <scope>NUCLEOTIDE SEQUENCE</scope>
    <source>
        <strain evidence="3">YMF1.00031</strain>
    </source>
</reference>
<feature type="compositionally biased region" description="Low complexity" evidence="1">
    <location>
        <begin position="25"/>
        <end position="38"/>
    </location>
</feature>
<dbReference type="Proteomes" id="UP001221413">
    <property type="component" value="Unassembled WGS sequence"/>
</dbReference>
<name>A0AAD6J416_DREDA</name>
<feature type="region of interest" description="Disordered" evidence="1">
    <location>
        <begin position="232"/>
        <end position="254"/>
    </location>
</feature>
<feature type="compositionally biased region" description="Polar residues" evidence="1">
    <location>
        <begin position="520"/>
        <end position="532"/>
    </location>
</feature>
<feature type="region of interest" description="Disordered" evidence="1">
    <location>
        <begin position="339"/>
        <end position="372"/>
    </location>
</feature>
<evidence type="ECO:0000256" key="2">
    <source>
        <dbReference type="SAM" id="SignalP"/>
    </source>
</evidence>
<feature type="compositionally biased region" description="Polar residues" evidence="1">
    <location>
        <begin position="655"/>
        <end position="670"/>
    </location>
</feature>
<feature type="compositionally biased region" description="Polar residues" evidence="1">
    <location>
        <begin position="138"/>
        <end position="159"/>
    </location>
</feature>
<sequence length="687" mass="74383">MQRLTHSSVILLLSLSLTGVLARPYPQGGSQDGTSNTGGTNGNTGGGMAIENEDGNANLNQAGTNSPSVDGGYYYDNNGNLIIDNASQAGQTNIEEENDYLTQTEYLASPNPNGGGDMMEEEVPQGGGGGGNAYDLTPPSSFTFDDSPGRTTANGSPSSFYEEVTDNEYDPNSPAYQRELDNTIPSPDRQGNTGGTMEEILLNFNPTGNDLQTTEILPSTQFESSNNIVIDQGQDQQQDQSSDEELGPVPQDGGVYEVVTIENEGEGENMRILTVKPDLDAIDEKRRADRLAEENARAWANSHPRDRQAPRYGVQQTTGSPNRRPKVLPDYLFEPEALPQQQPNTQSTTRIIPDPGTGNTGTGSYRKRPTKNQFSQHPFAQSFRNMLLGQGGLNAGGINQGMNQGMNQGSRENPINLDSPNPNAPSFRTAQNIFQSFGQGMNNDNTPTMMPGLRRTQGTIPNTNTNTNRNTAPLAMTGLGIRRNEASPFNLNMANAQRGTYQSNPNQANTYQSILDRISTNPSNNRFVNQPRIQPLPGQGRQRTTGGQSGRSGYIDYSRVNTNNLTPEQISELFQRMEEQQARMESMGVQQPQTRTQPQTQQQSQPNFLSSSFLGGGSGMMGSLADEGINQNYGSNLVPSGTGIIDLLEENSSQIPTTSQNNANNLNVSSDEADPGSAEDRQLPETE</sequence>
<feature type="compositionally biased region" description="Gly residues" evidence="1">
    <location>
        <begin position="39"/>
        <end position="48"/>
    </location>
</feature>
<protein>
    <submittedName>
        <fullName evidence="3">Uncharacterized protein</fullName>
    </submittedName>
</protein>
<evidence type="ECO:0000256" key="1">
    <source>
        <dbReference type="SAM" id="MobiDB-lite"/>
    </source>
</evidence>
<evidence type="ECO:0000313" key="3">
    <source>
        <dbReference type="EMBL" id="KAJ6261687.1"/>
    </source>
</evidence>
<proteinExistence type="predicted"/>
<evidence type="ECO:0000313" key="4">
    <source>
        <dbReference type="Proteomes" id="UP001221413"/>
    </source>
</evidence>
<feature type="compositionally biased region" description="Low complexity" evidence="1">
    <location>
        <begin position="590"/>
        <end position="613"/>
    </location>
</feature>
<gene>
    <name evidence="3" type="ORF">Dda_2485</name>
</gene>
<feature type="region of interest" description="Disordered" evidence="1">
    <location>
        <begin position="579"/>
        <end position="615"/>
    </location>
</feature>
<comment type="caution">
    <text evidence="3">The sequence shown here is derived from an EMBL/GenBank/DDBJ whole genome shotgun (WGS) entry which is preliminary data.</text>
</comment>
<organism evidence="3 4">
    <name type="scientific">Drechslerella dactyloides</name>
    <name type="common">Nematode-trapping fungus</name>
    <name type="synonym">Arthrobotrys dactyloides</name>
    <dbReference type="NCBI Taxonomy" id="74499"/>
    <lineage>
        <taxon>Eukaryota</taxon>
        <taxon>Fungi</taxon>
        <taxon>Dikarya</taxon>
        <taxon>Ascomycota</taxon>
        <taxon>Pezizomycotina</taxon>
        <taxon>Orbiliomycetes</taxon>
        <taxon>Orbiliales</taxon>
        <taxon>Orbiliaceae</taxon>
        <taxon>Drechslerella</taxon>
    </lineage>
</organism>
<feature type="region of interest" description="Disordered" evidence="1">
    <location>
        <begin position="520"/>
        <end position="563"/>
    </location>
</feature>
<feature type="region of interest" description="Disordered" evidence="1">
    <location>
        <begin position="25"/>
        <end position="65"/>
    </location>
</feature>
<feature type="chain" id="PRO_5041900891" evidence="2">
    <location>
        <begin position="23"/>
        <end position="687"/>
    </location>
</feature>
<dbReference type="AlphaFoldDB" id="A0AAD6J416"/>
<keyword evidence="4" id="KW-1185">Reference proteome</keyword>
<accession>A0AAD6J416</accession>
<feature type="compositionally biased region" description="Polar residues" evidence="1">
    <location>
        <begin position="339"/>
        <end position="350"/>
    </location>
</feature>